<dbReference type="EMBL" id="AJWY01008117">
    <property type="protein sequence ID" value="EKC62105.1"/>
    <property type="molecule type" value="Genomic_DNA"/>
</dbReference>
<proteinExistence type="predicted"/>
<sequence>DVLKEEPDNSYAQMSLYDYYNATRQEQLAGQMLDKILMSPKSDLETKVMMYRSFIQKNESEGGDSTKVIALFDKALNVAHPSADVAEMKAAYMSLKKMPADSVCRAFEKVLTIAPDNVNARMQLVQMLWNEKKYDLVSQQCKAAQEYNPEEMVFYYFGGMAYYQKNKEDEALREFRLGLAQVNAQSPADLVSDLYAVTGDILHKKGEEQEAFAAYDSCLQWKDDNVMALNNYAYYLSEKGVDLHKAEAMSYKTIKAEPNNGTYLDTYAWILFMEERYADAKTYI</sequence>
<dbReference type="Gene3D" id="1.25.40.10">
    <property type="entry name" value="Tetratricopeptide repeat domain"/>
    <property type="match status" value="1"/>
</dbReference>
<dbReference type="SUPFAM" id="SSF48452">
    <property type="entry name" value="TPR-like"/>
    <property type="match status" value="1"/>
</dbReference>
<comment type="caution">
    <text evidence="1">The sequence shown here is derived from an EMBL/GenBank/DDBJ whole genome shotgun (WGS) entry which is preliminary data.</text>
</comment>
<feature type="non-terminal residue" evidence="1">
    <location>
        <position position="1"/>
    </location>
</feature>
<protein>
    <submittedName>
        <fullName evidence="1">TPR domain-containing protein</fullName>
    </submittedName>
</protein>
<organism evidence="1">
    <name type="scientific">human gut metagenome</name>
    <dbReference type="NCBI Taxonomy" id="408170"/>
    <lineage>
        <taxon>unclassified sequences</taxon>
        <taxon>metagenomes</taxon>
        <taxon>organismal metagenomes</taxon>
    </lineage>
</organism>
<feature type="non-terminal residue" evidence="1">
    <location>
        <position position="284"/>
    </location>
</feature>
<name>K1T6Z7_9ZZZZ</name>
<gene>
    <name evidence="1" type="ORF">LEA_12016</name>
</gene>
<reference evidence="1" key="1">
    <citation type="journal article" date="2013" name="Environ. Microbiol.">
        <title>Microbiota from the distal guts of lean and obese adolescents exhibit partial functional redundancy besides clear differences in community structure.</title>
        <authorList>
            <person name="Ferrer M."/>
            <person name="Ruiz A."/>
            <person name="Lanza F."/>
            <person name="Haange S.B."/>
            <person name="Oberbach A."/>
            <person name="Till H."/>
            <person name="Bargiela R."/>
            <person name="Campoy C."/>
            <person name="Segura M.T."/>
            <person name="Richter M."/>
            <person name="von Bergen M."/>
            <person name="Seifert J."/>
            <person name="Suarez A."/>
        </authorList>
    </citation>
    <scope>NUCLEOTIDE SEQUENCE</scope>
</reference>
<dbReference type="InterPro" id="IPR011990">
    <property type="entry name" value="TPR-like_helical_dom_sf"/>
</dbReference>
<dbReference type="AlphaFoldDB" id="K1T6Z7"/>
<accession>K1T6Z7</accession>
<evidence type="ECO:0000313" key="1">
    <source>
        <dbReference type="EMBL" id="EKC62105.1"/>
    </source>
</evidence>